<proteinExistence type="predicted"/>
<name>A0A8S1MDB3_PARPR</name>
<protein>
    <submittedName>
        <fullName evidence="1">Uncharacterized protein</fullName>
    </submittedName>
</protein>
<gene>
    <name evidence="1" type="ORF">PPRIM_AZ9-3.1.T0550009</name>
</gene>
<reference evidence="1" key="1">
    <citation type="submission" date="2021-01" db="EMBL/GenBank/DDBJ databases">
        <authorList>
            <consortium name="Genoscope - CEA"/>
            <person name="William W."/>
        </authorList>
    </citation>
    <scope>NUCLEOTIDE SEQUENCE</scope>
</reference>
<keyword evidence="2" id="KW-1185">Reference proteome</keyword>
<organism evidence="1 2">
    <name type="scientific">Paramecium primaurelia</name>
    <dbReference type="NCBI Taxonomy" id="5886"/>
    <lineage>
        <taxon>Eukaryota</taxon>
        <taxon>Sar</taxon>
        <taxon>Alveolata</taxon>
        <taxon>Ciliophora</taxon>
        <taxon>Intramacronucleata</taxon>
        <taxon>Oligohymenophorea</taxon>
        <taxon>Peniculida</taxon>
        <taxon>Parameciidae</taxon>
        <taxon>Paramecium</taxon>
    </lineage>
</organism>
<dbReference type="Proteomes" id="UP000688137">
    <property type="component" value="Unassembled WGS sequence"/>
</dbReference>
<evidence type="ECO:0000313" key="1">
    <source>
        <dbReference type="EMBL" id="CAD8075703.1"/>
    </source>
</evidence>
<dbReference type="AlphaFoldDB" id="A0A8S1MDB3"/>
<accession>A0A8S1MDB3</accession>
<sequence>MKEDKNQSQYHSSLSIFNCRQAHSIYGTQSKRSFIYQGKLVLREGIMINIRSQYSPTKMMTIYLNHYMVESNLIIQPSRFWDVKN</sequence>
<dbReference type="EMBL" id="CAJJDM010000055">
    <property type="protein sequence ID" value="CAD8075703.1"/>
    <property type="molecule type" value="Genomic_DNA"/>
</dbReference>
<evidence type="ECO:0000313" key="2">
    <source>
        <dbReference type="Proteomes" id="UP000688137"/>
    </source>
</evidence>
<comment type="caution">
    <text evidence="1">The sequence shown here is derived from an EMBL/GenBank/DDBJ whole genome shotgun (WGS) entry which is preliminary data.</text>
</comment>